<dbReference type="Proteomes" id="UP000663874">
    <property type="component" value="Unassembled WGS sequence"/>
</dbReference>
<proteinExistence type="predicted"/>
<evidence type="ECO:0008006" key="3">
    <source>
        <dbReference type="Google" id="ProtNLM"/>
    </source>
</evidence>
<dbReference type="InterPro" id="IPR052709">
    <property type="entry name" value="Transposase-MT_Hybrid"/>
</dbReference>
<evidence type="ECO:0000313" key="1">
    <source>
        <dbReference type="EMBL" id="CAF4089281.1"/>
    </source>
</evidence>
<name>A0A819TZP7_9BILA</name>
<dbReference type="PANTHER" id="PTHR46060">
    <property type="entry name" value="MARINER MOS1 TRANSPOSASE-LIKE PROTEIN"/>
    <property type="match status" value="1"/>
</dbReference>
<evidence type="ECO:0000313" key="2">
    <source>
        <dbReference type="Proteomes" id="UP000663874"/>
    </source>
</evidence>
<gene>
    <name evidence="1" type="ORF">FNK824_LOCUS30802</name>
</gene>
<organism evidence="1 2">
    <name type="scientific">Rotaria sordida</name>
    <dbReference type="NCBI Taxonomy" id="392033"/>
    <lineage>
        <taxon>Eukaryota</taxon>
        <taxon>Metazoa</taxon>
        <taxon>Spiralia</taxon>
        <taxon>Gnathifera</taxon>
        <taxon>Rotifera</taxon>
        <taxon>Eurotatoria</taxon>
        <taxon>Bdelloidea</taxon>
        <taxon>Philodinida</taxon>
        <taxon>Philodinidae</taxon>
        <taxon>Rotaria</taxon>
    </lineage>
</organism>
<comment type="caution">
    <text evidence="1">The sequence shown here is derived from an EMBL/GenBank/DDBJ whole genome shotgun (WGS) entry which is preliminary data.</text>
</comment>
<dbReference type="EMBL" id="CAJOBE010009629">
    <property type="protein sequence ID" value="CAF4089281.1"/>
    <property type="molecule type" value="Genomic_DNA"/>
</dbReference>
<dbReference type="AlphaFoldDB" id="A0A819TZP7"/>
<dbReference type="PANTHER" id="PTHR46060:SF1">
    <property type="entry name" value="MARINER MOS1 TRANSPOSASE-LIKE PROTEIN"/>
    <property type="match status" value="1"/>
</dbReference>
<reference evidence="1" key="1">
    <citation type="submission" date="2021-02" db="EMBL/GenBank/DDBJ databases">
        <authorList>
            <person name="Nowell W R."/>
        </authorList>
    </citation>
    <scope>NUCLEOTIDE SEQUENCE</scope>
</reference>
<sequence length="94" mass="11346">MFSIDKENFRFYIKVRTTLNIEARTIHDELRTVFDQEAPSYRIVARWAQWFHEDREEIEDEEQSERPVTESTLENIEEIRNIGSDHPHVKIAEL</sequence>
<protein>
    <recommendedName>
        <fullName evidence="3">Mos1 transposase HTH domain-containing protein</fullName>
    </recommendedName>
</protein>
<accession>A0A819TZP7</accession>